<evidence type="ECO:0000256" key="1">
    <source>
        <dbReference type="ARBA" id="ARBA00004141"/>
    </source>
</evidence>
<keyword evidence="4 12" id="KW-1133">Transmembrane helix</keyword>
<dbReference type="CDD" id="cd02205">
    <property type="entry name" value="CBS_pair_SF"/>
    <property type="match status" value="1"/>
</dbReference>
<reference evidence="14 15" key="1">
    <citation type="submission" date="2019-01" db="EMBL/GenBank/DDBJ databases">
        <title>Insights into ecological role of a new deltaproteobacterial order Candidatus Sinidesulfobacterales (Sva0485) by metagenomics and metatranscriptomics.</title>
        <authorList>
            <person name="Tan S."/>
            <person name="Liu J."/>
            <person name="Fang Y."/>
            <person name="Hedlund B."/>
            <person name="Lian Z.-H."/>
            <person name="Huang L.-Y."/>
            <person name="Li J.-T."/>
            <person name="Huang L.-N."/>
            <person name="Li W.-J."/>
            <person name="Jiang H.-C."/>
            <person name="Dong H.-L."/>
            <person name="Shu W.-S."/>
        </authorList>
    </citation>
    <scope>NUCLEOTIDE SEQUENCE [LARGE SCALE GENOMIC DNA]</scope>
    <source>
        <strain evidence="14">AP4</strain>
    </source>
</reference>
<dbReference type="FunFam" id="1.10.3080.10:FF:000018">
    <property type="entry name" value="Chloride transporter, ClC family"/>
    <property type="match status" value="1"/>
</dbReference>
<comment type="caution">
    <text evidence="14">The sequence shown here is derived from an EMBL/GenBank/DDBJ whole genome shotgun (WGS) entry which is preliminary data.</text>
</comment>
<dbReference type="GO" id="GO:0034707">
    <property type="term" value="C:chloride channel complex"/>
    <property type="evidence" value="ECO:0007669"/>
    <property type="project" value="UniProtKB-KW"/>
</dbReference>
<dbReference type="AlphaFoldDB" id="A0A520X6E1"/>
<evidence type="ECO:0000256" key="3">
    <source>
        <dbReference type="ARBA" id="ARBA00022692"/>
    </source>
</evidence>
<evidence type="ECO:0000313" key="14">
    <source>
        <dbReference type="EMBL" id="RZV36753.1"/>
    </source>
</evidence>
<keyword evidence="5" id="KW-0406">Ion transport</keyword>
<dbReference type="Gene3D" id="1.10.3080.10">
    <property type="entry name" value="Clc chloride channel"/>
    <property type="match status" value="1"/>
</dbReference>
<dbReference type="PANTHER" id="PTHR43427">
    <property type="entry name" value="CHLORIDE CHANNEL PROTEIN CLC-E"/>
    <property type="match status" value="1"/>
</dbReference>
<dbReference type="InterPro" id="IPR014743">
    <property type="entry name" value="Cl-channel_core"/>
</dbReference>
<dbReference type="GO" id="GO:0005254">
    <property type="term" value="F:chloride channel activity"/>
    <property type="evidence" value="ECO:0007669"/>
    <property type="project" value="UniProtKB-KW"/>
</dbReference>
<dbReference type="CDD" id="cd00400">
    <property type="entry name" value="Voltage_gated_ClC"/>
    <property type="match status" value="1"/>
</dbReference>
<feature type="domain" description="CBS" evidence="13">
    <location>
        <begin position="482"/>
        <end position="543"/>
    </location>
</feature>
<feature type="domain" description="CBS" evidence="13">
    <location>
        <begin position="550"/>
        <end position="607"/>
    </location>
</feature>
<dbReference type="InterPro" id="IPR001807">
    <property type="entry name" value="ClC"/>
</dbReference>
<name>A0A520X6E1_9DELT</name>
<evidence type="ECO:0000256" key="7">
    <source>
        <dbReference type="ARBA" id="ARBA00023173"/>
    </source>
</evidence>
<evidence type="ECO:0000256" key="4">
    <source>
        <dbReference type="ARBA" id="ARBA00022989"/>
    </source>
</evidence>
<dbReference type="Pfam" id="PF00654">
    <property type="entry name" value="Voltage_CLC"/>
    <property type="match status" value="1"/>
</dbReference>
<dbReference type="PANTHER" id="PTHR43427:SF6">
    <property type="entry name" value="CHLORIDE CHANNEL PROTEIN CLC-E"/>
    <property type="match status" value="1"/>
</dbReference>
<evidence type="ECO:0000256" key="5">
    <source>
        <dbReference type="ARBA" id="ARBA00023065"/>
    </source>
</evidence>
<feature type="region of interest" description="Disordered" evidence="11">
    <location>
        <begin position="604"/>
        <end position="626"/>
    </location>
</feature>
<comment type="subcellular location">
    <subcellularLocation>
        <location evidence="1">Membrane</location>
        <topology evidence="1">Multi-pass membrane protein</topology>
    </subcellularLocation>
</comment>
<evidence type="ECO:0000256" key="2">
    <source>
        <dbReference type="ARBA" id="ARBA00022448"/>
    </source>
</evidence>
<feature type="transmembrane region" description="Helical" evidence="12">
    <location>
        <begin position="91"/>
        <end position="112"/>
    </location>
</feature>
<feature type="transmembrane region" description="Helical" evidence="12">
    <location>
        <begin position="362"/>
        <end position="386"/>
    </location>
</feature>
<dbReference type="Proteomes" id="UP000322454">
    <property type="component" value="Unassembled WGS sequence"/>
</dbReference>
<dbReference type="PRINTS" id="PR00762">
    <property type="entry name" value="CLCHANNEL"/>
</dbReference>
<evidence type="ECO:0000256" key="9">
    <source>
        <dbReference type="ARBA" id="ARBA00023303"/>
    </source>
</evidence>
<evidence type="ECO:0000256" key="6">
    <source>
        <dbReference type="ARBA" id="ARBA00023136"/>
    </source>
</evidence>
<keyword evidence="10" id="KW-0129">CBS domain</keyword>
<dbReference type="InterPro" id="IPR046342">
    <property type="entry name" value="CBS_dom_sf"/>
</dbReference>
<feature type="transmembrane region" description="Helical" evidence="12">
    <location>
        <begin position="427"/>
        <end position="446"/>
    </location>
</feature>
<evidence type="ECO:0000313" key="15">
    <source>
        <dbReference type="Proteomes" id="UP000322454"/>
    </source>
</evidence>
<dbReference type="InterPro" id="IPR000644">
    <property type="entry name" value="CBS_dom"/>
</dbReference>
<evidence type="ECO:0000259" key="13">
    <source>
        <dbReference type="PROSITE" id="PS51371"/>
    </source>
</evidence>
<sequence>MSSIKSSLIRLRTNLKRKIIRFQDNSIFYFSRWIFFGVLIGIIAGIGAIVFNALIRFFRFVFQVSMAHYYSPRPELMGQTGAPVDNHPIRWVIPLIIMLGGLISGILVYTFAPEAEGHGTDAAIDAFHNKDGYIRGRVPIIKTLASSVTLGSGGSGGREGPVAQIGAGFGSVLATYLGLPVPDRRTMLVAGIGAGIGAIFKSPLAGAMFGVEVLYSEMDFEGGALMLSIIAAIVGYSIYAYFYAGFNPVVRTPMFTYTRPITLFFYAVLGIFLAFAGQFYVRFFYFIHDVFKKIKIKPHFKPMIGGAVVGVIAYFFPEIMGVGYGWLQLAVLGKLAIITLILLGFLKIVATSFTISSGGSAGVYAPSLVIGGAFGGAAGMIFHILFPHLILSSDIAPFVLIGMGGFFAGAAKTPISSLLMVSEMTGSYGLLPPLMLVSAITFIVSGKRSIYRSQKKNRMDSPAHMKDYLIKPLQRYSVSDVMESGDTAAAKPLDPDMPLYEMIKIFFYSNFYMHPVIDKEGKIVGIVKYDTVKNLMMTSPDDSRTAKDLMDTTNLPRIRLTDTLDIAVHNFFRKNTDELIVIDKEGIYKGILRKRDVVLAIEEGQKSPSSSSVKPNGSLNAEKTTD</sequence>
<keyword evidence="9" id="KW-0407">Ion channel</keyword>
<feature type="transmembrane region" description="Helical" evidence="12">
    <location>
        <begin position="162"/>
        <end position="181"/>
    </location>
</feature>
<evidence type="ECO:0000256" key="10">
    <source>
        <dbReference type="PROSITE-ProRule" id="PRU00703"/>
    </source>
</evidence>
<feature type="transmembrane region" description="Helical" evidence="12">
    <location>
        <begin position="299"/>
        <end position="317"/>
    </location>
</feature>
<evidence type="ECO:0000256" key="12">
    <source>
        <dbReference type="SAM" id="Phobius"/>
    </source>
</evidence>
<protein>
    <submittedName>
        <fullName evidence="14">Chloride channel protein</fullName>
    </submittedName>
</protein>
<keyword evidence="7" id="KW-0869">Chloride channel</keyword>
<feature type="transmembrane region" description="Helical" evidence="12">
    <location>
        <begin position="263"/>
        <end position="287"/>
    </location>
</feature>
<keyword evidence="2" id="KW-0813">Transport</keyword>
<organism evidence="14 15">
    <name type="scientific">Candidatus Acidulodesulfobacterium acidiphilum</name>
    <dbReference type="NCBI Taxonomy" id="2597224"/>
    <lineage>
        <taxon>Bacteria</taxon>
        <taxon>Deltaproteobacteria</taxon>
        <taxon>Candidatus Acidulodesulfobacterales</taxon>
        <taxon>Candidatus Acidulodesulfobacterium</taxon>
    </lineage>
</organism>
<feature type="transmembrane region" description="Helical" evidence="12">
    <location>
        <begin position="329"/>
        <end position="350"/>
    </location>
</feature>
<feature type="transmembrane region" description="Helical" evidence="12">
    <location>
        <begin position="188"/>
        <end position="211"/>
    </location>
</feature>
<dbReference type="Pfam" id="PF00571">
    <property type="entry name" value="CBS"/>
    <property type="match status" value="2"/>
</dbReference>
<dbReference type="InterPro" id="IPR050368">
    <property type="entry name" value="ClC-type_chloride_channel"/>
</dbReference>
<keyword evidence="6 12" id="KW-0472">Membrane</keyword>
<feature type="transmembrane region" description="Helical" evidence="12">
    <location>
        <begin position="398"/>
        <end position="421"/>
    </location>
</feature>
<feature type="compositionally biased region" description="Polar residues" evidence="11">
    <location>
        <begin position="613"/>
        <end position="626"/>
    </location>
</feature>
<dbReference type="SUPFAM" id="SSF81340">
    <property type="entry name" value="Clc chloride channel"/>
    <property type="match status" value="1"/>
</dbReference>
<dbReference type="EMBL" id="SHMQ01000054">
    <property type="protein sequence ID" value="RZV36753.1"/>
    <property type="molecule type" value="Genomic_DNA"/>
</dbReference>
<feature type="transmembrane region" description="Helical" evidence="12">
    <location>
        <begin position="33"/>
        <end position="55"/>
    </location>
</feature>
<dbReference type="SUPFAM" id="SSF54631">
    <property type="entry name" value="CBS-domain pair"/>
    <property type="match status" value="1"/>
</dbReference>
<evidence type="ECO:0000256" key="11">
    <source>
        <dbReference type="SAM" id="MobiDB-lite"/>
    </source>
</evidence>
<keyword evidence="8" id="KW-0868">Chloride</keyword>
<proteinExistence type="predicted"/>
<accession>A0A520X6E1</accession>
<gene>
    <name evidence="14" type="ORF">EVJ48_10000</name>
</gene>
<feature type="transmembrane region" description="Helical" evidence="12">
    <location>
        <begin position="223"/>
        <end position="242"/>
    </location>
</feature>
<evidence type="ECO:0000256" key="8">
    <source>
        <dbReference type="ARBA" id="ARBA00023214"/>
    </source>
</evidence>
<keyword evidence="3 12" id="KW-0812">Transmembrane</keyword>
<dbReference type="PROSITE" id="PS51371">
    <property type="entry name" value="CBS"/>
    <property type="match status" value="2"/>
</dbReference>
<dbReference type="Gene3D" id="3.10.580.10">
    <property type="entry name" value="CBS-domain"/>
    <property type="match status" value="1"/>
</dbReference>